<dbReference type="PANTHER" id="PTHR43009:SF8">
    <property type="entry name" value="HOMOGENTISATE PHYTYLTRANSFERASE"/>
    <property type="match status" value="1"/>
</dbReference>
<dbReference type="GO" id="GO:0016765">
    <property type="term" value="F:transferase activity, transferring alkyl or aryl (other than methyl) groups"/>
    <property type="evidence" value="ECO:0007669"/>
    <property type="project" value="InterPro"/>
</dbReference>
<feature type="transmembrane region" description="Helical" evidence="7">
    <location>
        <begin position="58"/>
        <end position="80"/>
    </location>
</feature>
<evidence type="ECO:0000256" key="5">
    <source>
        <dbReference type="ARBA" id="ARBA00022989"/>
    </source>
</evidence>
<keyword evidence="4 7" id="KW-0812">Transmembrane</keyword>
<dbReference type="Gene3D" id="1.20.120.1780">
    <property type="entry name" value="UbiA prenyltransferase"/>
    <property type="match status" value="1"/>
</dbReference>
<keyword evidence="3" id="KW-0808">Transferase</keyword>
<comment type="similarity">
    <text evidence="2">Belongs to the UbiA prenyltransferase family.</text>
</comment>
<evidence type="ECO:0000256" key="6">
    <source>
        <dbReference type="ARBA" id="ARBA00023136"/>
    </source>
</evidence>
<feature type="transmembrane region" description="Helical" evidence="7">
    <location>
        <begin position="26"/>
        <end position="46"/>
    </location>
</feature>
<name>A0AAU9MNZ4_9ASTR</name>
<evidence type="ECO:0000256" key="2">
    <source>
        <dbReference type="ARBA" id="ARBA00005985"/>
    </source>
</evidence>
<proteinExistence type="inferred from homology"/>
<keyword evidence="6 7" id="KW-0472">Membrane</keyword>
<evidence type="ECO:0000313" key="8">
    <source>
        <dbReference type="EMBL" id="CAH1426393.1"/>
    </source>
</evidence>
<evidence type="ECO:0000256" key="3">
    <source>
        <dbReference type="ARBA" id="ARBA00022679"/>
    </source>
</evidence>
<dbReference type="Pfam" id="PF01040">
    <property type="entry name" value="UbiA"/>
    <property type="match status" value="1"/>
</dbReference>
<evidence type="ECO:0000256" key="7">
    <source>
        <dbReference type="SAM" id="Phobius"/>
    </source>
</evidence>
<evidence type="ECO:0000256" key="4">
    <source>
        <dbReference type="ARBA" id="ARBA00022692"/>
    </source>
</evidence>
<protein>
    <submittedName>
        <fullName evidence="8">Uncharacterized protein</fullName>
    </submittedName>
</protein>
<accession>A0AAU9MNZ4</accession>
<gene>
    <name evidence="8" type="ORF">LVIROSA_LOCUS13476</name>
</gene>
<comment type="subcellular location">
    <subcellularLocation>
        <location evidence="1">Plastid</location>
        <location evidence="1">Chloroplast membrane</location>
        <topology evidence="1">Multi-pass membrane protein</topology>
    </subcellularLocation>
</comment>
<feature type="transmembrane region" description="Helical" evidence="7">
    <location>
        <begin position="214"/>
        <end position="233"/>
    </location>
</feature>
<reference evidence="8 9" key="1">
    <citation type="submission" date="2022-01" db="EMBL/GenBank/DDBJ databases">
        <authorList>
            <person name="Xiong W."/>
            <person name="Schranz E."/>
        </authorList>
    </citation>
    <scope>NUCLEOTIDE SEQUENCE [LARGE SCALE GENOMIC DNA]</scope>
</reference>
<sequence length="331" mass="37262">MEYQILAVKVRSLLMLPLLRWKRDPALAAMSVWSLQGAIIPILFNLHAQTMIHGRPLLVSKHVIFVSGIMSIYAVVAALFKDIPDVEGDKINGVNSLALKVGTKPVFWLCIGLLEMAYGMAILIGLLSTGFWTRSMMVIGHSILGFTLWREANLVDLKNNEAIESFYLFIWKIVISTLWHLHITSINLYCSYMVWSICWCPFQDFEHGEASSDVCFIMGATLVAFCCFILAYARRERRGEGGREPVTIRNSSTTDDGGCWVLLLLVVGCGWLFPTAFGKGGSVGYLATGWCWWNSTKTVGVQWILVMFSGHKGGGSEWFTMLKSHRWWFQI</sequence>
<evidence type="ECO:0000256" key="1">
    <source>
        <dbReference type="ARBA" id="ARBA00004508"/>
    </source>
</evidence>
<dbReference type="GO" id="GO:0031969">
    <property type="term" value="C:chloroplast membrane"/>
    <property type="evidence" value="ECO:0007669"/>
    <property type="project" value="UniProtKB-SubCell"/>
</dbReference>
<keyword evidence="5 7" id="KW-1133">Transmembrane helix</keyword>
<organism evidence="8 9">
    <name type="scientific">Lactuca virosa</name>
    <dbReference type="NCBI Taxonomy" id="75947"/>
    <lineage>
        <taxon>Eukaryota</taxon>
        <taxon>Viridiplantae</taxon>
        <taxon>Streptophyta</taxon>
        <taxon>Embryophyta</taxon>
        <taxon>Tracheophyta</taxon>
        <taxon>Spermatophyta</taxon>
        <taxon>Magnoliopsida</taxon>
        <taxon>eudicotyledons</taxon>
        <taxon>Gunneridae</taxon>
        <taxon>Pentapetalae</taxon>
        <taxon>asterids</taxon>
        <taxon>campanulids</taxon>
        <taxon>Asterales</taxon>
        <taxon>Asteraceae</taxon>
        <taxon>Cichorioideae</taxon>
        <taxon>Cichorieae</taxon>
        <taxon>Lactucinae</taxon>
        <taxon>Lactuca</taxon>
    </lineage>
</organism>
<evidence type="ECO:0000313" key="9">
    <source>
        <dbReference type="Proteomes" id="UP001157418"/>
    </source>
</evidence>
<keyword evidence="9" id="KW-1185">Reference proteome</keyword>
<dbReference type="InterPro" id="IPR000537">
    <property type="entry name" value="UbiA_prenyltransferase"/>
</dbReference>
<comment type="caution">
    <text evidence="8">The sequence shown here is derived from an EMBL/GenBank/DDBJ whole genome shotgun (WGS) entry which is preliminary data.</text>
</comment>
<dbReference type="EMBL" id="CAKMRJ010002223">
    <property type="protein sequence ID" value="CAH1426393.1"/>
    <property type="molecule type" value="Genomic_DNA"/>
</dbReference>
<feature type="transmembrane region" description="Helical" evidence="7">
    <location>
        <begin position="106"/>
        <end position="127"/>
    </location>
</feature>
<feature type="transmembrane region" description="Helical" evidence="7">
    <location>
        <begin position="166"/>
        <end position="194"/>
    </location>
</feature>
<dbReference type="PANTHER" id="PTHR43009">
    <property type="entry name" value="HOMOGENTISATE SOLANESYLTRANSFERASE, CHLOROPLASTIC"/>
    <property type="match status" value="1"/>
</dbReference>
<dbReference type="AlphaFoldDB" id="A0AAU9MNZ4"/>
<dbReference type="Proteomes" id="UP001157418">
    <property type="component" value="Unassembled WGS sequence"/>
</dbReference>